<feature type="non-terminal residue" evidence="2">
    <location>
        <position position="1"/>
    </location>
</feature>
<sequence>RVVYVPLYAAGVPLVRSLAWNVPTMGILLVVVALLLG</sequence>
<name>A0A6J4QAI5_9ACTN</name>
<keyword evidence="1" id="KW-1133">Transmembrane helix</keyword>
<gene>
    <name evidence="2" type="ORF">AVDCRST_MAG01-01-3359</name>
</gene>
<evidence type="ECO:0008006" key="3">
    <source>
        <dbReference type="Google" id="ProtNLM"/>
    </source>
</evidence>
<dbReference type="EMBL" id="CADCUW010000438">
    <property type="protein sequence ID" value="CAA9437556.1"/>
    <property type="molecule type" value="Genomic_DNA"/>
</dbReference>
<keyword evidence="1" id="KW-0812">Transmembrane</keyword>
<dbReference type="InterPro" id="IPR023352">
    <property type="entry name" value="MAPEG-like_dom_sf"/>
</dbReference>
<organism evidence="2">
    <name type="scientific">uncultured Rubrobacteraceae bacterium</name>
    <dbReference type="NCBI Taxonomy" id="349277"/>
    <lineage>
        <taxon>Bacteria</taxon>
        <taxon>Bacillati</taxon>
        <taxon>Actinomycetota</taxon>
        <taxon>Rubrobacteria</taxon>
        <taxon>Rubrobacterales</taxon>
        <taxon>Rubrobacteraceae</taxon>
        <taxon>environmental samples</taxon>
    </lineage>
</organism>
<dbReference type="AlphaFoldDB" id="A0A6J4QAI5"/>
<reference evidence="2" key="1">
    <citation type="submission" date="2020-02" db="EMBL/GenBank/DDBJ databases">
        <authorList>
            <person name="Meier V. D."/>
        </authorList>
    </citation>
    <scope>NUCLEOTIDE SEQUENCE</scope>
    <source>
        <strain evidence="2">AVDCRST_MAG01</strain>
    </source>
</reference>
<evidence type="ECO:0000313" key="2">
    <source>
        <dbReference type="EMBL" id="CAA9437556.1"/>
    </source>
</evidence>
<dbReference type="SUPFAM" id="SSF161084">
    <property type="entry name" value="MAPEG domain-like"/>
    <property type="match status" value="1"/>
</dbReference>
<protein>
    <recommendedName>
        <fullName evidence="3">MAPEG family protein</fullName>
    </recommendedName>
</protein>
<feature type="transmembrane region" description="Helical" evidence="1">
    <location>
        <begin position="18"/>
        <end position="36"/>
    </location>
</feature>
<evidence type="ECO:0000256" key="1">
    <source>
        <dbReference type="SAM" id="Phobius"/>
    </source>
</evidence>
<proteinExistence type="predicted"/>
<accession>A0A6J4QAI5</accession>
<keyword evidence="1" id="KW-0472">Membrane</keyword>